<reference evidence="1" key="1">
    <citation type="journal article" date="2017" name="Science">
        <title>Giant viruses with an expanded complement of translation system components.</title>
        <authorList>
            <person name="Schulz F."/>
            <person name="Yutin N."/>
            <person name="Ivanova N.N."/>
            <person name="Ortega D.R."/>
            <person name="Lee T.K."/>
            <person name="Vierheilig J."/>
            <person name="Daims H."/>
            <person name="Horn M."/>
            <person name="Wagner M."/>
            <person name="Jensen G.J."/>
            <person name="Kyrpides N.C."/>
            <person name="Koonin E.V."/>
            <person name="Woyke T."/>
        </authorList>
    </citation>
    <scope>NUCLEOTIDE SEQUENCE</scope>
    <source>
        <strain evidence="1">HKV1</strain>
    </source>
</reference>
<proteinExistence type="predicted"/>
<organism evidence="1">
    <name type="scientific">Hokovirus HKV1</name>
    <dbReference type="NCBI Taxonomy" id="1977638"/>
    <lineage>
        <taxon>Viruses</taxon>
        <taxon>Varidnaviria</taxon>
        <taxon>Bamfordvirae</taxon>
        <taxon>Nucleocytoviricota</taxon>
        <taxon>Megaviricetes</taxon>
        <taxon>Imitervirales</taxon>
        <taxon>Mimiviridae</taxon>
        <taxon>Klosneuvirinae</taxon>
        <taxon>Hokovirus</taxon>
    </lineage>
</organism>
<gene>
    <name evidence="1" type="ORF">Hokovirus_1_34</name>
</gene>
<dbReference type="EMBL" id="KY684103">
    <property type="protein sequence ID" value="ARF10155.1"/>
    <property type="molecule type" value="Genomic_DNA"/>
</dbReference>
<protein>
    <submittedName>
        <fullName evidence="1">Uncharacterized protein</fullName>
    </submittedName>
</protein>
<accession>A0A1V0SEK5</accession>
<name>A0A1V0SEK5_9VIRU</name>
<evidence type="ECO:0000313" key="1">
    <source>
        <dbReference type="EMBL" id="ARF10155.1"/>
    </source>
</evidence>
<sequence length="568" mass="67891">MNNYSTLTSIDIFKSFNIIRKVDDETINEYCNIIKTCTSVIKFEHIYVLLKKLVHNIVSKNLSGQHITMIIVAYLQNYKFNKDQVACLFGILCETRYNTKFDSIRIIKDIIAKNLDILPLDNYFEIYLRFIDNTTKYKWPNKFNFINEINMKEIPKNVILNAINNVNDKTQEFNCFLVSFFIKLFTKDDIFQILTCFNNYGFRDKVLLLFCDTFTYDKEEISQFIIMYPRYTTDILKKYDITLIFTNQEIIDILTYLTNSSICNELDYLKYINKNYTSIRSYIYENKDQVYQHFENKHLIYNYLILYWYDNNFAISKEEIMASLEFINDNDKITFLCHVKNIFTTREIIDIVTKYNIDRNQLNKLIDINVLKYQDFILTLNNLSPYECFKLIKYSSYIKSDYDTIIDLINKIPLIITNTKLDRYIDSHVLKIELLKYGCISKFDNETKIMQLLNLFEDVKHKKYILNMVSKNNFQLVNNQIFTNIINTINNYVDYYDLLVIDRSVSKYLHPGYFTYNILEDRVKFSGNLGKPLDNEIINEVKQIIIDKIIQEIKLILKYPRLTISDNR</sequence>